<keyword evidence="3" id="KW-0540">Nuclease</keyword>
<dbReference type="GO" id="GO:0004519">
    <property type="term" value="F:endonuclease activity"/>
    <property type="evidence" value="ECO:0007669"/>
    <property type="project" value="UniProtKB-KW"/>
</dbReference>
<dbReference type="SUPFAM" id="SSF54060">
    <property type="entry name" value="His-Me finger endonucleases"/>
    <property type="match status" value="1"/>
</dbReference>
<feature type="domain" description="HNH nuclease" evidence="2">
    <location>
        <begin position="42"/>
        <end position="86"/>
    </location>
</feature>
<proteinExistence type="predicted"/>
<keyword evidence="3" id="KW-0378">Hydrolase</keyword>
<evidence type="ECO:0000313" key="4">
    <source>
        <dbReference type="Proteomes" id="UP000005425"/>
    </source>
</evidence>
<protein>
    <submittedName>
        <fullName evidence="3">HNH endonuclease</fullName>
    </submittedName>
</protein>
<dbReference type="Proteomes" id="UP000005425">
    <property type="component" value="Segment"/>
</dbReference>
<dbReference type="InterPro" id="IPR003615">
    <property type="entry name" value="HNH_nuc"/>
</dbReference>
<dbReference type="RefSeq" id="YP_009637172.1">
    <property type="nucleotide sequence ID" value="NC_042323.1"/>
</dbReference>
<keyword evidence="3" id="KW-0255">Endonuclease</keyword>
<dbReference type="InterPro" id="IPR044925">
    <property type="entry name" value="His-Me_finger_sf"/>
</dbReference>
<gene>
    <name evidence="3" type="primary">32</name>
    <name evidence="3" type="ORF">PBI_MOZY_32</name>
</gene>
<dbReference type="Pfam" id="PF13392">
    <property type="entry name" value="HNH_3"/>
    <property type="match status" value="1"/>
</dbReference>
<reference evidence="3 4" key="1">
    <citation type="journal article" date="2012" name="J. Virol.">
        <title>Complete Genome Sequences of 138 Mycobacteriophages.</title>
        <authorList>
            <consortium name="the Science Education Alliance Phage Hunters Advancing Genomics and Evolutionary Science Program"/>
            <consortium name="the KwaZulu-Natal Research Institute for Tuberculosis and HIV Mycobacterial Genetics Course Students"/>
            <consortium name="the Phage Hunters Integrating Research and Education Program"/>
            <person name="Hatfull G.F."/>
        </authorList>
    </citation>
    <scope>NUCLEOTIDE SEQUENCE [LARGE SCALE GENOMIC DNA]</scope>
    <source>
        <strain evidence="3">Mozy</strain>
    </source>
</reference>
<organism evidence="3 4">
    <name type="scientific">Mycobacterium phage Mozy</name>
    <dbReference type="NCBI Taxonomy" id="2922213"/>
    <lineage>
        <taxon>Viruses</taxon>
        <taxon>Duplodnaviria</taxon>
        <taxon>Heunggongvirae</taxon>
        <taxon>Uroviricota</taxon>
        <taxon>Caudoviricetes</taxon>
        <taxon>Gracegardnervirinae</taxon>
        <taxon>Cheoctovirus</taxon>
        <taxon>Cheoctovirus mozy</taxon>
        <taxon>Mycobacterium virus Mozy</taxon>
    </lineage>
</organism>
<sequence>MDRLLIFKDGRSRRAKGRILKPWTLKRVGHQCVGLADRRKSLVHVLVLEAFVGPRPEGMNACHNNGIPNDNRVENLRWDTPSENNRDLIRHGTHVQARKTHCPQGHEYTPENTRLYLYEGGWRRYCRACQLSYQPVSNAKRRESRAARGLRKAGAKPQSHCRRGHEFTPENTYTPPRGGRQCKACRDIYRARAKNRRRSCV</sequence>
<evidence type="ECO:0000256" key="1">
    <source>
        <dbReference type="SAM" id="MobiDB-lite"/>
    </source>
</evidence>
<accession>G1D4E6</accession>
<evidence type="ECO:0000259" key="2">
    <source>
        <dbReference type="Pfam" id="PF13392"/>
    </source>
</evidence>
<dbReference type="EMBL" id="JF937102">
    <property type="protein sequence ID" value="AEK09646.1"/>
    <property type="molecule type" value="Genomic_DNA"/>
</dbReference>
<evidence type="ECO:0000313" key="3">
    <source>
        <dbReference type="EMBL" id="AEK09646.1"/>
    </source>
</evidence>
<dbReference type="Gene3D" id="3.90.75.20">
    <property type="match status" value="1"/>
</dbReference>
<dbReference type="GeneID" id="40233920"/>
<feature type="region of interest" description="Disordered" evidence="1">
    <location>
        <begin position="140"/>
        <end position="175"/>
    </location>
</feature>
<name>G1D4E6_9CAUD</name>
<feature type="compositionally biased region" description="Basic residues" evidence="1">
    <location>
        <begin position="148"/>
        <end position="163"/>
    </location>
</feature>
<keyword evidence="4" id="KW-1185">Reference proteome</keyword>
<dbReference type="OrthoDB" id="21336at10239"/>